<dbReference type="InterPro" id="IPR016633">
    <property type="entry name" value="EarP"/>
</dbReference>
<evidence type="ECO:0000256" key="2">
    <source>
        <dbReference type="ARBA" id="ARBA00022679"/>
    </source>
</evidence>
<dbReference type="Pfam" id="PF10093">
    <property type="entry name" value="EarP"/>
    <property type="match status" value="1"/>
</dbReference>
<comment type="similarity">
    <text evidence="4">Belongs to the glycosyltransferase 104 family.</text>
</comment>
<accession>F6DCM8</accession>
<dbReference type="NCBIfam" id="TIGR03837">
    <property type="entry name" value="efp_Arg_rhamno"/>
    <property type="match status" value="1"/>
</dbReference>
<dbReference type="Proteomes" id="UP000009232">
    <property type="component" value="Chromosome"/>
</dbReference>
<protein>
    <recommendedName>
        <fullName evidence="5">Protein-arginine rhamnosyltransferase</fullName>
    </recommendedName>
    <alternativeName>
        <fullName evidence="6">EF-P arginine rhamnosyltransferase</fullName>
    </alternativeName>
</protein>
<dbReference type="HOGENOM" id="CLU_060250_0_0_6"/>
<dbReference type="RefSeq" id="WP_013835392.1">
    <property type="nucleotide sequence ID" value="NC_015581.1"/>
</dbReference>
<dbReference type="GO" id="GO:0106361">
    <property type="term" value="F:protein-arginine rhamnosyltransferase activity"/>
    <property type="evidence" value="ECO:0007669"/>
    <property type="project" value="InterPro"/>
</dbReference>
<evidence type="ECO:0000313" key="9">
    <source>
        <dbReference type="Proteomes" id="UP000009232"/>
    </source>
</evidence>
<reference evidence="8 9" key="1">
    <citation type="submission" date="2011-05" db="EMBL/GenBank/DDBJ databases">
        <title>Complete sequence of Thioalkalimicrobium cyclicum ALM1.</title>
        <authorList>
            <consortium name="US DOE Joint Genome Institute"/>
            <person name="Lucas S."/>
            <person name="Han J."/>
            <person name="Lapidus A."/>
            <person name="Cheng J.-F."/>
            <person name="Goodwin L."/>
            <person name="Pitluck S."/>
            <person name="Peters L."/>
            <person name="Mikhailova N."/>
            <person name="Davenport K."/>
            <person name="Han C."/>
            <person name="Tapia R."/>
            <person name="Land M."/>
            <person name="Hauser L."/>
            <person name="Kyrpides N."/>
            <person name="Ivanova N."/>
            <person name="Pagani I."/>
            <person name="Kappler U."/>
            <person name="Woyke T."/>
        </authorList>
    </citation>
    <scope>NUCLEOTIDE SEQUENCE [LARGE SCALE GENOMIC DNA]</scope>
    <source>
        <strain evidence="9">DSM 14477 / JCM 11371 / ALM1</strain>
    </source>
</reference>
<evidence type="ECO:0000256" key="3">
    <source>
        <dbReference type="ARBA" id="ARBA00024303"/>
    </source>
</evidence>
<comment type="catalytic activity">
    <reaction evidence="7">
        <text>dTDP-beta-L-rhamnose + L-arginyl-[protein] = N(omega)-(alpha-L-rhamnosyl)-L-arginyl-[protein] + dTDP + H(+)</text>
        <dbReference type="Rhea" id="RHEA:66692"/>
        <dbReference type="Rhea" id="RHEA-COMP:10532"/>
        <dbReference type="Rhea" id="RHEA-COMP:17096"/>
        <dbReference type="ChEBI" id="CHEBI:15378"/>
        <dbReference type="ChEBI" id="CHEBI:29965"/>
        <dbReference type="ChEBI" id="CHEBI:57510"/>
        <dbReference type="ChEBI" id="CHEBI:58369"/>
        <dbReference type="ChEBI" id="CHEBI:167445"/>
    </reaction>
    <physiologicalReaction direction="left-to-right" evidence="7">
        <dbReference type="Rhea" id="RHEA:66693"/>
    </physiologicalReaction>
</comment>
<evidence type="ECO:0000256" key="7">
    <source>
        <dbReference type="ARBA" id="ARBA00048472"/>
    </source>
</evidence>
<dbReference type="KEGG" id="tcy:Thicy_0842"/>
<organism evidence="8 9">
    <name type="scientific">Thiomicrospira cyclica (strain DSM 14477 / JCM 11371 / ALM1)</name>
    <name type="common">Thioalkalimicrobium cyclicum</name>
    <dbReference type="NCBI Taxonomy" id="717773"/>
    <lineage>
        <taxon>Bacteria</taxon>
        <taxon>Pseudomonadati</taxon>
        <taxon>Pseudomonadota</taxon>
        <taxon>Gammaproteobacteria</taxon>
        <taxon>Thiotrichales</taxon>
        <taxon>Piscirickettsiaceae</taxon>
        <taxon>Thiomicrospira</taxon>
    </lineage>
</organism>
<evidence type="ECO:0000256" key="1">
    <source>
        <dbReference type="ARBA" id="ARBA00022676"/>
    </source>
</evidence>
<dbReference type="OrthoDB" id="209085at2"/>
<proteinExistence type="inferred from homology"/>
<comment type="function">
    <text evidence="3">Protein-arginine rhamnosyltransferase that catalyzes the transfer of a single rhamnose to elongation factor P (EF-P) on 'Lys-32', a modification required for EF-P-dependent rescue of polyproline stalled ribosomes.</text>
</comment>
<gene>
    <name evidence="8" type="ordered locus">Thicy_0842</name>
</gene>
<evidence type="ECO:0000313" key="8">
    <source>
        <dbReference type="EMBL" id="AEG31614.1"/>
    </source>
</evidence>
<evidence type="ECO:0000256" key="6">
    <source>
        <dbReference type="ARBA" id="ARBA00030025"/>
    </source>
</evidence>
<dbReference type="STRING" id="717773.Thicy_0842"/>
<keyword evidence="1" id="KW-0328">Glycosyltransferase</keyword>
<keyword evidence="9" id="KW-1185">Reference proteome</keyword>
<keyword evidence="2" id="KW-0808">Transferase</keyword>
<dbReference type="EMBL" id="CP002776">
    <property type="protein sequence ID" value="AEG31614.1"/>
    <property type="molecule type" value="Genomic_DNA"/>
</dbReference>
<evidence type="ECO:0000256" key="5">
    <source>
        <dbReference type="ARBA" id="ARBA00024416"/>
    </source>
</evidence>
<dbReference type="eggNOG" id="COG4394">
    <property type="taxonomic scope" value="Bacteria"/>
</dbReference>
<dbReference type="PIRSF" id="PIRSF015557">
    <property type="entry name" value="UCP015557"/>
    <property type="match status" value="1"/>
</dbReference>
<evidence type="ECO:0000256" key="4">
    <source>
        <dbReference type="ARBA" id="ARBA00024346"/>
    </source>
</evidence>
<sequence length="381" mass="43981">MNKTWDLFCRVIDNYGDIGVSWRLAKLLHHDHQQTVRLWLDQPQALAAMEPDYDPGREQQVCHGITIRHWLDDFSEIQPATVVIETFGCELPTAYRQAMRNQSAQPIWLNLEYLSAESWVSDFHLRPSKQPCGLDKTFFFPGLRPSTGGLMREGDYAQRQQAITKSTTQNTTLPNGLTLAKNTFKISVFCYENNALQELINILSEPHIPLPKGYDSVTLLIPAGRAHGGLARAIQTRLATDGYWQQGRIHLYSLPFMSQTDYDQLLLKADLNFVRGEESFVRAQWAAKPFVWHIYPTDDDAHWNKLHAFNDAYTGGMESQLEQTIRDWQIAWNQQQLNKQVWLDLVNHWPAWQQHAIHWAQQLEKIGELSTNLVKFVQSKV</sequence>
<dbReference type="AlphaFoldDB" id="F6DCM8"/>
<name>F6DCM8_THICA</name>